<dbReference type="Proteomes" id="UP000249794">
    <property type="component" value="Unassembled WGS sequence"/>
</dbReference>
<evidence type="ECO:0000313" key="2">
    <source>
        <dbReference type="Proteomes" id="UP000249794"/>
    </source>
</evidence>
<sequence>MAIKTMLSTAMKIPKSGASRLSTNTWIEAEALRRYRQADSVRKAIEAEISAAVSRHMNDNEFVRLLSEVRSEGVEK</sequence>
<accession>A0A2W4WPL3</accession>
<dbReference type="EMBL" id="QBMP01000286">
    <property type="protein sequence ID" value="PZO47084.1"/>
    <property type="molecule type" value="Genomic_DNA"/>
</dbReference>
<dbReference type="AlphaFoldDB" id="A0A2W4WPL3"/>
<proteinExistence type="predicted"/>
<name>A0A2W4WPL3_9CYAN</name>
<evidence type="ECO:0000313" key="1">
    <source>
        <dbReference type="EMBL" id="PZO47084.1"/>
    </source>
</evidence>
<protein>
    <submittedName>
        <fullName evidence="1">Uncharacterized protein</fullName>
    </submittedName>
</protein>
<gene>
    <name evidence="1" type="ORF">DCF15_19520</name>
</gene>
<reference evidence="1 2" key="2">
    <citation type="submission" date="2018-06" db="EMBL/GenBank/DDBJ databases">
        <title>Metagenomic assembly of (sub)arctic Cyanobacteria and their associated microbiome from non-axenic cultures.</title>
        <authorList>
            <person name="Baurain D."/>
        </authorList>
    </citation>
    <scope>NUCLEOTIDE SEQUENCE [LARGE SCALE GENOMIC DNA]</scope>
    <source>
        <strain evidence="1">ULC027bin1</strain>
    </source>
</reference>
<reference evidence="2" key="1">
    <citation type="submission" date="2018-04" db="EMBL/GenBank/DDBJ databases">
        <authorList>
            <person name="Cornet L."/>
        </authorList>
    </citation>
    <scope>NUCLEOTIDE SEQUENCE [LARGE SCALE GENOMIC DNA]</scope>
</reference>
<organism evidence="1 2">
    <name type="scientific">Phormidesmis priestleyi</name>
    <dbReference type="NCBI Taxonomy" id="268141"/>
    <lineage>
        <taxon>Bacteria</taxon>
        <taxon>Bacillati</taxon>
        <taxon>Cyanobacteriota</taxon>
        <taxon>Cyanophyceae</taxon>
        <taxon>Leptolyngbyales</taxon>
        <taxon>Leptolyngbyaceae</taxon>
        <taxon>Phormidesmis</taxon>
    </lineage>
</organism>
<comment type="caution">
    <text evidence="1">The sequence shown here is derived from an EMBL/GenBank/DDBJ whole genome shotgun (WGS) entry which is preliminary data.</text>
</comment>